<dbReference type="InterPro" id="IPR002223">
    <property type="entry name" value="Kunitz_BPTI"/>
</dbReference>
<dbReference type="SMART" id="SM00289">
    <property type="entry name" value="WR1"/>
    <property type="match status" value="1"/>
</dbReference>
<accession>A0A8R1HL76</accession>
<keyword evidence="5" id="KW-1185">Reference proteome</keyword>
<dbReference type="Pfam" id="PF00014">
    <property type="entry name" value="Kunitz_BPTI"/>
    <property type="match status" value="1"/>
</dbReference>
<dbReference type="PROSITE" id="PS00280">
    <property type="entry name" value="BPTI_KUNITZ_1"/>
    <property type="match status" value="1"/>
</dbReference>
<protein>
    <submittedName>
        <fullName evidence="4">BPTI/Kunitz inhibitor domain-containing protein</fullName>
    </submittedName>
</protein>
<feature type="compositionally biased region" description="Low complexity" evidence="1">
    <location>
        <begin position="101"/>
        <end position="115"/>
    </location>
</feature>
<dbReference type="SMART" id="SM00131">
    <property type="entry name" value="KU"/>
    <property type="match status" value="1"/>
</dbReference>
<evidence type="ECO:0000256" key="2">
    <source>
        <dbReference type="SAM" id="SignalP"/>
    </source>
</evidence>
<evidence type="ECO:0000313" key="5">
    <source>
        <dbReference type="Proteomes" id="UP000005237"/>
    </source>
</evidence>
<dbReference type="InterPro" id="IPR006150">
    <property type="entry name" value="Cys_repeat_1"/>
</dbReference>
<proteinExistence type="predicted"/>
<reference evidence="4" key="2">
    <citation type="submission" date="2022-06" db="UniProtKB">
        <authorList>
            <consortium name="EnsemblMetazoa"/>
        </authorList>
    </citation>
    <scope>IDENTIFICATION</scope>
    <source>
        <strain evidence="4">DF5081</strain>
    </source>
</reference>
<feature type="region of interest" description="Disordered" evidence="1">
    <location>
        <begin position="99"/>
        <end position="137"/>
    </location>
</feature>
<dbReference type="PROSITE" id="PS50279">
    <property type="entry name" value="BPTI_KUNITZ_2"/>
    <property type="match status" value="1"/>
</dbReference>
<feature type="chain" id="PRO_5035822988" evidence="2">
    <location>
        <begin position="41"/>
        <end position="230"/>
    </location>
</feature>
<dbReference type="Proteomes" id="UP000005237">
    <property type="component" value="Unassembled WGS sequence"/>
</dbReference>
<dbReference type="PANTHER" id="PTHR46339">
    <property type="entry name" value="PROTEIN CBG15282-RELATED"/>
    <property type="match status" value="1"/>
</dbReference>
<evidence type="ECO:0000313" key="4">
    <source>
        <dbReference type="EnsemblMetazoa" id="CJA02458.1"/>
    </source>
</evidence>
<organism evidence="4 5">
    <name type="scientific">Caenorhabditis japonica</name>
    <dbReference type="NCBI Taxonomy" id="281687"/>
    <lineage>
        <taxon>Eukaryota</taxon>
        <taxon>Metazoa</taxon>
        <taxon>Ecdysozoa</taxon>
        <taxon>Nematoda</taxon>
        <taxon>Chromadorea</taxon>
        <taxon>Rhabditida</taxon>
        <taxon>Rhabditina</taxon>
        <taxon>Rhabditomorpha</taxon>
        <taxon>Rhabditoidea</taxon>
        <taxon>Rhabditidae</taxon>
        <taxon>Peloderinae</taxon>
        <taxon>Caenorhabditis</taxon>
    </lineage>
</organism>
<dbReference type="GO" id="GO:0004867">
    <property type="term" value="F:serine-type endopeptidase inhibitor activity"/>
    <property type="evidence" value="ECO:0007669"/>
    <property type="project" value="InterPro"/>
</dbReference>
<dbReference type="InterPro" id="IPR020901">
    <property type="entry name" value="Prtase_inh_Kunz-CS"/>
</dbReference>
<keyword evidence="2" id="KW-0732">Signal</keyword>
<dbReference type="PANTHER" id="PTHR46339:SF2">
    <property type="entry name" value="BPTI_KUNITZ INHIBITOR DOMAIN-CONTAINING PROTEIN"/>
    <property type="match status" value="1"/>
</dbReference>
<evidence type="ECO:0000259" key="3">
    <source>
        <dbReference type="PROSITE" id="PS50279"/>
    </source>
</evidence>
<reference evidence="5" key="1">
    <citation type="submission" date="2010-08" db="EMBL/GenBank/DDBJ databases">
        <authorList>
            <consortium name="Caenorhabditis japonica Sequencing Consortium"/>
            <person name="Wilson R.K."/>
        </authorList>
    </citation>
    <scope>NUCLEOTIDE SEQUENCE [LARGE SCALE GENOMIC DNA]</scope>
    <source>
        <strain evidence="5">DF5081</strain>
    </source>
</reference>
<feature type="signal peptide" evidence="2">
    <location>
        <begin position="1"/>
        <end position="40"/>
    </location>
</feature>
<dbReference type="SUPFAM" id="SSF57362">
    <property type="entry name" value="BPTI-like"/>
    <property type="match status" value="1"/>
</dbReference>
<sequence>MKYLTLVVNVQCENKTDTKRSRKMLFLIFLLSTTISAVRGDCSQPKDTGSVCGDGVAAARSFYYDTRTKVCQPFLYTGCGGNDNRFATSKECRDTCQNKKPTSSATTSPQASNNTILDDTDSATSPNSPPFVPKGNAHDQWRKAEICGSNYLIPNGKYIVCSANQPCPKFHSCVNGACCPSKDYVCSLRDDNGSFLDGVEDRPRFSWNHEVQSCTRWSYYGVYRGTIIHL</sequence>
<name>A0A8R1HL76_CAEJA</name>
<dbReference type="InterPro" id="IPR053014">
    <property type="entry name" value="Cuticle_assoc_divergent"/>
</dbReference>
<dbReference type="EnsemblMetazoa" id="CJA02458.1">
    <property type="protein sequence ID" value="CJA02458.1"/>
    <property type="gene ID" value="WBGene00121663"/>
</dbReference>
<evidence type="ECO:0000256" key="1">
    <source>
        <dbReference type="SAM" id="MobiDB-lite"/>
    </source>
</evidence>
<feature type="domain" description="BPTI/Kunitz inhibitor" evidence="3">
    <location>
        <begin position="42"/>
        <end position="96"/>
    </location>
</feature>
<dbReference type="PRINTS" id="PR00759">
    <property type="entry name" value="BASICPTASE"/>
</dbReference>
<dbReference type="AlphaFoldDB" id="A0A8R1HL76"/>
<dbReference type="InterPro" id="IPR036880">
    <property type="entry name" value="Kunitz_BPTI_sf"/>
</dbReference>
<dbReference type="Gene3D" id="4.10.410.10">
    <property type="entry name" value="Pancreatic trypsin inhibitor Kunitz domain"/>
    <property type="match status" value="1"/>
</dbReference>